<evidence type="ECO:0008006" key="4">
    <source>
        <dbReference type="Google" id="ProtNLM"/>
    </source>
</evidence>
<organism evidence="2 3">
    <name type="scientific">Ramularia collo-cygni</name>
    <dbReference type="NCBI Taxonomy" id="112498"/>
    <lineage>
        <taxon>Eukaryota</taxon>
        <taxon>Fungi</taxon>
        <taxon>Dikarya</taxon>
        <taxon>Ascomycota</taxon>
        <taxon>Pezizomycotina</taxon>
        <taxon>Dothideomycetes</taxon>
        <taxon>Dothideomycetidae</taxon>
        <taxon>Mycosphaerellales</taxon>
        <taxon>Mycosphaerellaceae</taxon>
        <taxon>Ramularia</taxon>
    </lineage>
</organism>
<dbReference type="GeneID" id="35600580"/>
<evidence type="ECO:0000313" key="3">
    <source>
        <dbReference type="Proteomes" id="UP000225277"/>
    </source>
</evidence>
<protein>
    <recommendedName>
        <fullName evidence="4">Methyltransferase</fullName>
    </recommendedName>
</protein>
<feature type="region of interest" description="Disordered" evidence="1">
    <location>
        <begin position="106"/>
        <end position="125"/>
    </location>
</feature>
<dbReference type="EMBL" id="FJUY01000007">
    <property type="protein sequence ID" value="CZT19567.1"/>
    <property type="molecule type" value="Genomic_DNA"/>
</dbReference>
<sequence>MSGTPQPVNNSLSLVHGRYFSRFGLENNIHCVPVDERQERRYDEINDVLRQLLGRTVLPPDLHLDSVEDPEVLECGFGKGAWIDDLLKENDQLEIEVIGVDIFTGKGNNGDDSESPEESGSEEEGIEEYIKTRFNMNAPFREERSGSLRPEKFHLVNSRLLIDGINASRWPAFVKDLKAVLCPGGWLQMVEFHPLVQSFSGRDAPFLDRWSQTYMRTLEQMGKEPRCGPRLNQYMRDAGFEHIHSHAEVLPIGPWKEGRASLGNDCLAVIKDMIGSVSLWGLLQVAGMSSDEYRALIAGAQAELLKRELKLYFNVYVSYGQRPGSSRRR</sequence>
<proteinExistence type="predicted"/>
<dbReference type="AlphaFoldDB" id="A0A2D3V4E8"/>
<dbReference type="STRING" id="112498.A0A2D3V4E8"/>
<dbReference type="OrthoDB" id="506498at2759"/>
<evidence type="ECO:0000313" key="2">
    <source>
        <dbReference type="EMBL" id="CZT19567.1"/>
    </source>
</evidence>
<dbReference type="RefSeq" id="XP_023626457.1">
    <property type="nucleotide sequence ID" value="XM_023770689.1"/>
</dbReference>
<name>A0A2D3V4E8_9PEZI</name>
<feature type="compositionally biased region" description="Acidic residues" evidence="1">
    <location>
        <begin position="111"/>
        <end position="125"/>
    </location>
</feature>
<dbReference type="InterPro" id="IPR029063">
    <property type="entry name" value="SAM-dependent_MTases_sf"/>
</dbReference>
<gene>
    <name evidence="2" type="ORF">RCC_05418</name>
</gene>
<evidence type="ECO:0000256" key="1">
    <source>
        <dbReference type="SAM" id="MobiDB-lite"/>
    </source>
</evidence>
<dbReference type="SUPFAM" id="SSF53335">
    <property type="entry name" value="S-adenosyl-L-methionine-dependent methyltransferases"/>
    <property type="match status" value="1"/>
</dbReference>
<dbReference type="Gene3D" id="3.40.50.150">
    <property type="entry name" value="Vaccinia Virus protein VP39"/>
    <property type="match status" value="1"/>
</dbReference>
<reference evidence="2 3" key="1">
    <citation type="submission" date="2016-03" db="EMBL/GenBank/DDBJ databases">
        <authorList>
            <person name="Ploux O."/>
        </authorList>
    </citation>
    <scope>NUCLEOTIDE SEQUENCE [LARGE SCALE GENOMIC DNA]</scope>
    <source>
        <strain evidence="2 3">URUG2</strain>
    </source>
</reference>
<keyword evidence="3" id="KW-1185">Reference proteome</keyword>
<dbReference type="Proteomes" id="UP000225277">
    <property type="component" value="Unassembled WGS sequence"/>
</dbReference>
<accession>A0A2D3V4E8</accession>